<reference evidence="2 3" key="1">
    <citation type="submission" date="2019-03" db="EMBL/GenBank/DDBJ databases">
        <title>First draft genome of Liparis tanakae, snailfish: a comprehensive survey of snailfish specific genes.</title>
        <authorList>
            <person name="Kim W."/>
            <person name="Song I."/>
            <person name="Jeong J.-H."/>
            <person name="Kim D."/>
            <person name="Kim S."/>
            <person name="Ryu S."/>
            <person name="Song J.Y."/>
            <person name="Lee S.K."/>
        </authorList>
    </citation>
    <scope>NUCLEOTIDE SEQUENCE [LARGE SCALE GENOMIC DNA]</scope>
    <source>
        <tissue evidence="2">Muscle</tissue>
    </source>
</reference>
<comment type="caution">
    <text evidence="2">The sequence shown here is derived from an EMBL/GenBank/DDBJ whole genome shotgun (WGS) entry which is preliminary data.</text>
</comment>
<dbReference type="PANTHER" id="PTHR12044:SF14">
    <property type="entry name" value="MEIOTIC DOUBLE-STRANDED BREAK FORMATION PROTEIN 1"/>
    <property type="match status" value="1"/>
</dbReference>
<accession>A0A4Z2H0S6</accession>
<dbReference type="AlphaFoldDB" id="A0A4Z2H0S6"/>
<evidence type="ECO:0000256" key="1">
    <source>
        <dbReference type="SAM" id="MobiDB-lite"/>
    </source>
</evidence>
<dbReference type="Gene3D" id="1.25.10.10">
    <property type="entry name" value="Leucine-rich Repeat Variant"/>
    <property type="match status" value="1"/>
</dbReference>
<dbReference type="GO" id="GO:0007127">
    <property type="term" value="P:meiosis I"/>
    <property type="evidence" value="ECO:0007669"/>
    <property type="project" value="TreeGrafter"/>
</dbReference>
<dbReference type="InterPro" id="IPR011989">
    <property type="entry name" value="ARM-like"/>
</dbReference>
<evidence type="ECO:0000313" key="3">
    <source>
        <dbReference type="Proteomes" id="UP000314294"/>
    </source>
</evidence>
<evidence type="ECO:0000313" key="2">
    <source>
        <dbReference type="EMBL" id="TNN58492.1"/>
    </source>
</evidence>
<sequence length="465" mass="50926">MRFGETGPRERRRCSGLLTDTDMTGERRGTTGGPETAGENDEESVRKCFALSGISGVLRGSPGALRELLRQDDRVHLQFIASLLVLVQLLLELQSELSYRFVLDEIHKQLSDQISVKGFLPTFNFLGNLVEAAPNVASNLVTKYVPLLERLCSALFYPDEALKASVLYVWLKLFGTAGGLAAQSLPTAIRDRVCILLLQTLANANSPQLIKNCVGLLSVLLQLRGAVTVLMSSNTDQIMCHENQNIHADQCQVLSQDQEQHCSLPLMLKKLLMSGDEMLQATSARCIASVLVHSQCSAPFIQADVPEFLFDRLAGSQSETLLWSVYSCLILLTEDPLFFSQCHSVYGIDSIVRSLKEALQLTNLEVPRQGLLLLTEILERQPPSQRLFPSGSGFEAVSEALLGGVSCSCLLVATQAANAASALFRLNHQSRPVQYGKIEGLIEAITSRYSELPLPSPARHRSSVS</sequence>
<dbReference type="InterPro" id="IPR052133">
    <property type="entry name" value="Immune_Signaling-Apoptosis_Reg"/>
</dbReference>
<dbReference type="InterPro" id="IPR016024">
    <property type="entry name" value="ARM-type_fold"/>
</dbReference>
<feature type="region of interest" description="Disordered" evidence="1">
    <location>
        <begin position="1"/>
        <end position="42"/>
    </location>
</feature>
<gene>
    <name evidence="2" type="primary">Mei1</name>
    <name evidence="2" type="ORF">EYF80_031295</name>
</gene>
<keyword evidence="3" id="KW-1185">Reference proteome</keyword>
<name>A0A4Z2H0S6_9TELE</name>
<dbReference type="OrthoDB" id="10015792at2759"/>
<dbReference type="PANTHER" id="PTHR12044">
    <property type="entry name" value="BCL2 INTERACTING MEDIATOR OF CELL DEATH"/>
    <property type="match status" value="1"/>
</dbReference>
<organism evidence="2 3">
    <name type="scientific">Liparis tanakae</name>
    <name type="common">Tanaka's snailfish</name>
    <dbReference type="NCBI Taxonomy" id="230148"/>
    <lineage>
        <taxon>Eukaryota</taxon>
        <taxon>Metazoa</taxon>
        <taxon>Chordata</taxon>
        <taxon>Craniata</taxon>
        <taxon>Vertebrata</taxon>
        <taxon>Euteleostomi</taxon>
        <taxon>Actinopterygii</taxon>
        <taxon>Neopterygii</taxon>
        <taxon>Teleostei</taxon>
        <taxon>Neoteleostei</taxon>
        <taxon>Acanthomorphata</taxon>
        <taxon>Eupercaria</taxon>
        <taxon>Perciformes</taxon>
        <taxon>Cottioidei</taxon>
        <taxon>Cottales</taxon>
        <taxon>Liparidae</taxon>
        <taxon>Liparis</taxon>
    </lineage>
</organism>
<protein>
    <submittedName>
        <fullName evidence="2">Meiosis inhibitor protein 1</fullName>
    </submittedName>
</protein>
<dbReference type="SUPFAM" id="SSF48371">
    <property type="entry name" value="ARM repeat"/>
    <property type="match status" value="1"/>
</dbReference>
<proteinExistence type="predicted"/>
<dbReference type="EMBL" id="SRLO01000377">
    <property type="protein sequence ID" value="TNN58492.1"/>
    <property type="molecule type" value="Genomic_DNA"/>
</dbReference>
<dbReference type="Proteomes" id="UP000314294">
    <property type="component" value="Unassembled WGS sequence"/>
</dbReference>